<keyword evidence="6 8" id="KW-0443">Lipid metabolism</keyword>
<feature type="chain" id="PRO_5041781297" description="Lysophospholipase" evidence="8">
    <location>
        <begin position="20"/>
        <end position="671"/>
    </location>
</feature>
<dbReference type="GO" id="GO:0004623">
    <property type="term" value="F:phospholipase A2 activity"/>
    <property type="evidence" value="ECO:0007669"/>
    <property type="project" value="TreeGrafter"/>
</dbReference>
<evidence type="ECO:0000256" key="6">
    <source>
        <dbReference type="ARBA" id="ARBA00023098"/>
    </source>
</evidence>
<keyword evidence="4 8" id="KW-0378">Hydrolase</keyword>
<keyword evidence="5 8" id="KW-0442">Lipid degradation</keyword>
<keyword evidence="9" id="KW-0472">Membrane</keyword>
<comment type="similarity">
    <text evidence="1 8">Belongs to the lysophospholipase family.</text>
</comment>
<dbReference type="PANTHER" id="PTHR10728">
    <property type="entry name" value="CYTOSOLIC PHOSPHOLIPASE A2"/>
    <property type="match status" value="1"/>
</dbReference>
<dbReference type="GO" id="GO:0004622">
    <property type="term" value="F:phosphatidylcholine lysophospholipase activity"/>
    <property type="evidence" value="ECO:0007669"/>
    <property type="project" value="UniProtKB-EC"/>
</dbReference>
<evidence type="ECO:0000313" key="11">
    <source>
        <dbReference type="EMBL" id="WOO81941.1"/>
    </source>
</evidence>
<keyword evidence="9" id="KW-1133">Transmembrane helix</keyword>
<keyword evidence="12" id="KW-1185">Reference proteome</keyword>
<feature type="transmembrane region" description="Helical" evidence="9">
    <location>
        <begin position="648"/>
        <end position="670"/>
    </location>
</feature>
<evidence type="ECO:0000256" key="3">
    <source>
        <dbReference type="ARBA" id="ARBA00022729"/>
    </source>
</evidence>
<keyword evidence="9" id="KW-0812">Transmembrane</keyword>
<dbReference type="EMBL" id="CP086717">
    <property type="protein sequence ID" value="WOO81941.1"/>
    <property type="molecule type" value="Genomic_DNA"/>
</dbReference>
<evidence type="ECO:0000256" key="4">
    <source>
        <dbReference type="ARBA" id="ARBA00022801"/>
    </source>
</evidence>
<dbReference type="PANTHER" id="PTHR10728:SF33">
    <property type="entry name" value="LYSOPHOSPHOLIPASE 1-RELATED"/>
    <property type="match status" value="1"/>
</dbReference>
<dbReference type="Gene3D" id="3.40.1090.10">
    <property type="entry name" value="Cytosolic phospholipase A2 catalytic domain"/>
    <property type="match status" value="1"/>
</dbReference>
<evidence type="ECO:0000256" key="8">
    <source>
        <dbReference type="RuleBase" id="RU362103"/>
    </source>
</evidence>
<dbReference type="SUPFAM" id="SSF52151">
    <property type="entry name" value="FabD/lysophospholipase-like"/>
    <property type="match status" value="1"/>
</dbReference>
<evidence type="ECO:0000256" key="9">
    <source>
        <dbReference type="SAM" id="Phobius"/>
    </source>
</evidence>
<proteinExistence type="inferred from homology"/>
<dbReference type="GO" id="GO:0005829">
    <property type="term" value="C:cytosol"/>
    <property type="evidence" value="ECO:0007669"/>
    <property type="project" value="TreeGrafter"/>
</dbReference>
<dbReference type="Pfam" id="PF01735">
    <property type="entry name" value="PLA2_B"/>
    <property type="match status" value="1"/>
</dbReference>
<name>A0AAF1BI66_9TREE</name>
<organism evidence="11 12">
    <name type="scientific">Vanrija pseudolonga</name>
    <dbReference type="NCBI Taxonomy" id="143232"/>
    <lineage>
        <taxon>Eukaryota</taxon>
        <taxon>Fungi</taxon>
        <taxon>Dikarya</taxon>
        <taxon>Basidiomycota</taxon>
        <taxon>Agaricomycotina</taxon>
        <taxon>Tremellomycetes</taxon>
        <taxon>Trichosporonales</taxon>
        <taxon>Trichosporonaceae</taxon>
        <taxon>Vanrija</taxon>
    </lineage>
</organism>
<dbReference type="EC" id="3.1.1.5" evidence="2 8"/>
<dbReference type="GO" id="GO:0046475">
    <property type="term" value="P:glycerophospholipid catabolic process"/>
    <property type="evidence" value="ECO:0007669"/>
    <property type="project" value="TreeGrafter"/>
</dbReference>
<feature type="signal peptide" evidence="8">
    <location>
        <begin position="1"/>
        <end position="19"/>
    </location>
</feature>
<feature type="domain" description="PLA2c" evidence="10">
    <location>
        <begin position="44"/>
        <end position="589"/>
    </location>
</feature>
<evidence type="ECO:0000256" key="2">
    <source>
        <dbReference type="ARBA" id="ARBA00013274"/>
    </source>
</evidence>
<keyword evidence="7" id="KW-0325">Glycoprotein</keyword>
<comment type="catalytic activity">
    <reaction evidence="8">
        <text>a 1-acyl-sn-glycero-3-phosphocholine + H2O = sn-glycerol 3-phosphocholine + a fatty acid + H(+)</text>
        <dbReference type="Rhea" id="RHEA:15177"/>
        <dbReference type="ChEBI" id="CHEBI:15377"/>
        <dbReference type="ChEBI" id="CHEBI:15378"/>
        <dbReference type="ChEBI" id="CHEBI:16870"/>
        <dbReference type="ChEBI" id="CHEBI:28868"/>
        <dbReference type="ChEBI" id="CHEBI:58168"/>
        <dbReference type="EC" id="3.1.1.5"/>
    </reaction>
</comment>
<evidence type="ECO:0000256" key="7">
    <source>
        <dbReference type="ARBA" id="ARBA00023180"/>
    </source>
</evidence>
<evidence type="ECO:0000259" key="10">
    <source>
        <dbReference type="SMART" id="SM00022"/>
    </source>
</evidence>
<accession>A0AAF1BI66</accession>
<protein>
    <recommendedName>
        <fullName evidence="2 8">Lysophospholipase</fullName>
        <ecNumber evidence="2 8">3.1.1.5</ecNumber>
    </recommendedName>
</protein>
<evidence type="ECO:0000256" key="1">
    <source>
        <dbReference type="ARBA" id="ARBA00008780"/>
    </source>
</evidence>
<dbReference type="InterPro" id="IPR016035">
    <property type="entry name" value="Acyl_Trfase/lysoPLipase"/>
</dbReference>
<dbReference type="Proteomes" id="UP000827549">
    <property type="component" value="Chromosome 4"/>
</dbReference>
<evidence type="ECO:0000256" key="5">
    <source>
        <dbReference type="ARBA" id="ARBA00022963"/>
    </source>
</evidence>
<keyword evidence="3 8" id="KW-0732">Signal</keyword>
<dbReference type="RefSeq" id="XP_062627973.1">
    <property type="nucleotide sequence ID" value="XM_062771989.1"/>
</dbReference>
<evidence type="ECO:0000313" key="12">
    <source>
        <dbReference type="Proteomes" id="UP000827549"/>
    </source>
</evidence>
<gene>
    <name evidence="11" type="primary">PLB1_0</name>
    <name evidence="11" type="ORF">LOC62_04G005453</name>
</gene>
<dbReference type="SMART" id="SM00022">
    <property type="entry name" value="PLAc"/>
    <property type="match status" value="1"/>
</dbReference>
<reference evidence="11" key="1">
    <citation type="submission" date="2023-10" db="EMBL/GenBank/DDBJ databases">
        <authorList>
            <person name="Noh H."/>
        </authorList>
    </citation>
    <scope>NUCLEOTIDE SEQUENCE</scope>
    <source>
        <strain evidence="11">DUCC4014</strain>
    </source>
</reference>
<dbReference type="AlphaFoldDB" id="A0AAF1BI66"/>
<dbReference type="InterPro" id="IPR002642">
    <property type="entry name" value="LysoPLipase_cat_dom"/>
</dbReference>
<dbReference type="GeneID" id="87808682"/>
<sequence length="671" mass="70255">MKLLVAAVAAAALLSPVSADQRQEAQDALGAEVAAALAAHPEPGFGVPQRRADKATFQPWQVNCPANLQLVRQAAGGISDGEKAYLATRSAQINNAVNAQMAAAGLPTPPRTPVIGLALSGGGYRAMINGLGMTMATMNQSDEAKSSGVGGWLDGVSYMAGLSGGSWATGTFIANGGQLPTDLVHNVLNLPSNLVAPPSGKISFYTSLLNEVNAKKALGFPTQITDYWALALGNHLLPPDYRLGSINGPNLTIDELPNVVPALQTQNAQLPIPIIIAAQRKINTTIIPENATYFEFNPFEFGSWAIGTDGAKTPGYFTPIEYLGTAANNGVPANTSQCWNGFDQLTFAMGTSSTLFNYAIVQLGKTNGTTNSTGDASSGLIGSILGDIGKDKNDISQIPNPFANYTGVTNPNVNDQYLELVDGGETNQNVPLEPLLMPARNVDAILAFDNSADTDYSWPNGSSLWTTYNRAAGQNAGIRMPPVPSTNGFVNGGLNTRPVFFGCNNTDTPIVVYVPNYPWSFYSNSTTFTLAYENATAAAQMESTMRALTLNGTVPTWPKCLACALTDRSFGYTAQNRSADCAQCFNTWCWNGVDDSSDPSGKYEPLQAKTPTFLVQNNLTTAAQTSGIAATASSKGGKKNAAGRSVTVGGTAVAAAVTVFGVVIGASAILL</sequence>